<dbReference type="Gene3D" id="3.40.50.300">
    <property type="entry name" value="P-loop containing nucleotide triphosphate hydrolases"/>
    <property type="match status" value="1"/>
</dbReference>
<keyword evidence="3 5" id="KW-0067">ATP-binding</keyword>
<name>A0ABW0QJS0_9BURK</name>
<gene>
    <name evidence="5" type="ORF">ACFPP7_23545</name>
</gene>
<evidence type="ECO:0000256" key="2">
    <source>
        <dbReference type="ARBA" id="ARBA00022741"/>
    </source>
</evidence>
<evidence type="ECO:0000256" key="1">
    <source>
        <dbReference type="ARBA" id="ARBA00022475"/>
    </source>
</evidence>
<dbReference type="InterPro" id="IPR015854">
    <property type="entry name" value="ABC_transpr_LolD-like"/>
</dbReference>
<protein>
    <submittedName>
        <fullName evidence="5">ABC transporter ATP-binding protein</fullName>
    </submittedName>
</protein>
<evidence type="ECO:0000313" key="5">
    <source>
        <dbReference type="EMBL" id="MFC5523862.1"/>
    </source>
</evidence>
<keyword evidence="1" id="KW-0472">Membrane</keyword>
<organism evidence="5 6">
    <name type="scientific">Polaromonas jejuensis</name>
    <dbReference type="NCBI Taxonomy" id="457502"/>
    <lineage>
        <taxon>Bacteria</taxon>
        <taxon>Pseudomonadati</taxon>
        <taxon>Pseudomonadota</taxon>
        <taxon>Betaproteobacteria</taxon>
        <taxon>Burkholderiales</taxon>
        <taxon>Comamonadaceae</taxon>
        <taxon>Polaromonas</taxon>
    </lineage>
</organism>
<dbReference type="SMART" id="SM00382">
    <property type="entry name" value="AAA"/>
    <property type="match status" value="1"/>
</dbReference>
<dbReference type="InterPro" id="IPR003593">
    <property type="entry name" value="AAA+_ATPase"/>
</dbReference>
<keyword evidence="6" id="KW-1185">Reference proteome</keyword>
<dbReference type="PANTHER" id="PTHR24220:SF659">
    <property type="entry name" value="TRANSPORTER, PUTATIVE-RELATED"/>
    <property type="match status" value="1"/>
</dbReference>
<dbReference type="SUPFAM" id="SSF52540">
    <property type="entry name" value="P-loop containing nucleoside triphosphate hydrolases"/>
    <property type="match status" value="1"/>
</dbReference>
<dbReference type="GO" id="GO:0005524">
    <property type="term" value="F:ATP binding"/>
    <property type="evidence" value="ECO:0007669"/>
    <property type="project" value="UniProtKB-KW"/>
</dbReference>
<dbReference type="InterPro" id="IPR027417">
    <property type="entry name" value="P-loop_NTPase"/>
</dbReference>
<dbReference type="Pfam" id="PF00005">
    <property type="entry name" value="ABC_tran"/>
    <property type="match status" value="1"/>
</dbReference>
<proteinExistence type="predicted"/>
<dbReference type="PROSITE" id="PS50893">
    <property type="entry name" value="ABC_TRANSPORTER_2"/>
    <property type="match status" value="1"/>
</dbReference>
<dbReference type="InterPro" id="IPR003439">
    <property type="entry name" value="ABC_transporter-like_ATP-bd"/>
</dbReference>
<evidence type="ECO:0000259" key="4">
    <source>
        <dbReference type="PROSITE" id="PS50893"/>
    </source>
</evidence>
<accession>A0ABW0QJS0</accession>
<evidence type="ECO:0000256" key="3">
    <source>
        <dbReference type="ARBA" id="ARBA00022840"/>
    </source>
</evidence>
<evidence type="ECO:0000313" key="6">
    <source>
        <dbReference type="Proteomes" id="UP001596084"/>
    </source>
</evidence>
<feature type="domain" description="ABC transporter" evidence="4">
    <location>
        <begin position="9"/>
        <end position="229"/>
    </location>
</feature>
<sequence>MAILSGASLRAKSIHFSVKANSGVERSVLAIENLAFCAGEQIALCGPSGSGKTTLLNVLLGLKLLPGADISWDNIKLSSLSPSQQDRWRREHVGIVFQQFHLHPKLSPIDNVLLSEHFGAFRVSPGIRLRAQSLLDQLNVPARRNTEQLSRGEMQRVALARAFLRRPRILIADEPTASLDVATAKTSFAMLSELCREAGTTAIITTHDQNLAATLDRRLDLKEGLLCEP</sequence>
<dbReference type="Proteomes" id="UP001596084">
    <property type="component" value="Unassembled WGS sequence"/>
</dbReference>
<reference evidence="6" key="1">
    <citation type="journal article" date="2019" name="Int. J. Syst. Evol. Microbiol.">
        <title>The Global Catalogue of Microorganisms (GCM) 10K type strain sequencing project: providing services to taxonomists for standard genome sequencing and annotation.</title>
        <authorList>
            <consortium name="The Broad Institute Genomics Platform"/>
            <consortium name="The Broad Institute Genome Sequencing Center for Infectious Disease"/>
            <person name="Wu L."/>
            <person name="Ma J."/>
        </authorList>
    </citation>
    <scope>NUCLEOTIDE SEQUENCE [LARGE SCALE GENOMIC DNA]</scope>
    <source>
        <strain evidence="6">CGMCC 4.7277</strain>
    </source>
</reference>
<dbReference type="EMBL" id="JBHSMX010000066">
    <property type="protein sequence ID" value="MFC5523862.1"/>
    <property type="molecule type" value="Genomic_DNA"/>
</dbReference>
<keyword evidence="1" id="KW-1003">Cell membrane</keyword>
<comment type="caution">
    <text evidence="5">The sequence shown here is derived from an EMBL/GenBank/DDBJ whole genome shotgun (WGS) entry which is preliminary data.</text>
</comment>
<dbReference type="PANTHER" id="PTHR24220">
    <property type="entry name" value="IMPORT ATP-BINDING PROTEIN"/>
    <property type="match status" value="1"/>
</dbReference>
<keyword evidence="2" id="KW-0547">Nucleotide-binding</keyword>